<dbReference type="Proteomes" id="UP000003688">
    <property type="component" value="Unassembled WGS sequence"/>
</dbReference>
<sequence length="400" mass="43535" precursor="true">MNRIAIFLLSIAAGGALAWMVAVKNQEARFTTLLAAQQASWDKEKAALEAALQSQPKQAVKLASSAMPVEPAARQMTPSEIIANLKDPRLGTSPRGIRAAIYNLETLIAAGTNALPAIREFLAENKDIPYDFAGGKGMKHSRLPTDFLVPPSLRFGLFDAAKQIGGPDAEKLLADMLQTTGSGMEVAWLAKTLQEMAPDKYRDTALAVARDLLTHPVAGGSNDKYERDFLYGVLSTYNDASLVSQSQAQLIAPDGQIDRSALRYIQQTLGEQSLPIAMQAYNDPRVDPAKKETLARIGLYYAGDNPQANQLFDAAVHNESLSVDARRNFIEDLNQDGISNQKNPTPEDQKIIEARIKLIQSYYDNGGMNQPILNGALNEAMKDLQGLLQKMAQSSATPHQ</sequence>
<name>B9XED5_PEDPL</name>
<proteinExistence type="predicted"/>
<evidence type="ECO:0000313" key="2">
    <source>
        <dbReference type="Proteomes" id="UP000003688"/>
    </source>
</evidence>
<dbReference type="RefSeq" id="WP_007414183.1">
    <property type="nucleotide sequence ID" value="NZ_ABOX02000008.1"/>
</dbReference>
<gene>
    <name evidence="1" type="ORF">Cflav_PD4689</name>
</gene>
<keyword evidence="2" id="KW-1185">Reference proteome</keyword>
<dbReference type="OrthoDB" id="7059018at2"/>
<reference evidence="1 2" key="1">
    <citation type="journal article" date="2011" name="J. Bacteriol.">
        <title>Genome sequence of 'Pedosphaera parvula' Ellin514, an aerobic Verrucomicrobial isolate from pasture soil.</title>
        <authorList>
            <person name="Kant R."/>
            <person name="van Passel M.W."/>
            <person name="Sangwan P."/>
            <person name="Palva A."/>
            <person name="Lucas S."/>
            <person name="Copeland A."/>
            <person name="Lapidus A."/>
            <person name="Glavina Del Rio T."/>
            <person name="Dalin E."/>
            <person name="Tice H."/>
            <person name="Bruce D."/>
            <person name="Goodwin L."/>
            <person name="Pitluck S."/>
            <person name="Chertkov O."/>
            <person name="Larimer F.W."/>
            <person name="Land M.L."/>
            <person name="Hauser L."/>
            <person name="Brettin T.S."/>
            <person name="Detter J.C."/>
            <person name="Han S."/>
            <person name="de Vos W.M."/>
            <person name="Janssen P.H."/>
            <person name="Smidt H."/>
        </authorList>
    </citation>
    <scope>NUCLEOTIDE SEQUENCE [LARGE SCALE GENOMIC DNA]</scope>
    <source>
        <strain evidence="1 2">Ellin514</strain>
    </source>
</reference>
<dbReference type="STRING" id="320771.Cflav_PD4689"/>
<comment type="caution">
    <text evidence="1">The sequence shown here is derived from an EMBL/GenBank/DDBJ whole genome shotgun (WGS) entry which is preliminary data.</text>
</comment>
<evidence type="ECO:0000313" key="1">
    <source>
        <dbReference type="EMBL" id="EEF61649.1"/>
    </source>
</evidence>
<organism evidence="1 2">
    <name type="scientific">Pedosphaera parvula (strain Ellin514)</name>
    <dbReference type="NCBI Taxonomy" id="320771"/>
    <lineage>
        <taxon>Bacteria</taxon>
        <taxon>Pseudomonadati</taxon>
        <taxon>Verrucomicrobiota</taxon>
        <taxon>Pedosphaerae</taxon>
        <taxon>Pedosphaerales</taxon>
        <taxon>Pedosphaeraceae</taxon>
        <taxon>Pedosphaera</taxon>
    </lineage>
</organism>
<dbReference type="AlphaFoldDB" id="B9XED5"/>
<dbReference type="EMBL" id="ABOX02000008">
    <property type="protein sequence ID" value="EEF61649.1"/>
    <property type="molecule type" value="Genomic_DNA"/>
</dbReference>
<protein>
    <submittedName>
        <fullName evidence="1">Uncharacterized protein</fullName>
    </submittedName>
</protein>
<accession>B9XED5</accession>